<evidence type="ECO:0000313" key="9">
    <source>
        <dbReference type="EMBL" id="KAL1865037.1"/>
    </source>
</evidence>
<keyword evidence="5 7" id="KW-0472">Membrane</keyword>
<feature type="transmembrane region" description="Helical" evidence="7">
    <location>
        <begin position="516"/>
        <end position="539"/>
    </location>
</feature>
<feature type="transmembrane region" description="Helical" evidence="7">
    <location>
        <begin position="114"/>
        <end position="134"/>
    </location>
</feature>
<evidence type="ECO:0000256" key="2">
    <source>
        <dbReference type="ARBA" id="ARBA00022448"/>
    </source>
</evidence>
<name>A0ABR3WN19_9PEZI</name>
<feature type="transmembrane region" description="Helical" evidence="7">
    <location>
        <begin position="243"/>
        <end position="264"/>
    </location>
</feature>
<evidence type="ECO:0000256" key="5">
    <source>
        <dbReference type="ARBA" id="ARBA00023136"/>
    </source>
</evidence>
<feature type="transmembrane region" description="Helical" evidence="7">
    <location>
        <begin position="439"/>
        <end position="457"/>
    </location>
</feature>
<dbReference type="Gene3D" id="1.20.1250.20">
    <property type="entry name" value="MFS general substrate transporter like domains"/>
    <property type="match status" value="1"/>
</dbReference>
<feature type="transmembrane region" description="Helical" evidence="7">
    <location>
        <begin position="172"/>
        <end position="194"/>
    </location>
</feature>
<keyword evidence="4 7" id="KW-1133">Transmembrane helix</keyword>
<evidence type="ECO:0000256" key="6">
    <source>
        <dbReference type="SAM" id="MobiDB-lite"/>
    </source>
</evidence>
<evidence type="ECO:0000259" key="8">
    <source>
        <dbReference type="PROSITE" id="PS50850"/>
    </source>
</evidence>
<feature type="transmembrane region" description="Helical" evidence="7">
    <location>
        <begin position="379"/>
        <end position="400"/>
    </location>
</feature>
<dbReference type="Pfam" id="PF07690">
    <property type="entry name" value="MFS_1"/>
    <property type="match status" value="1"/>
</dbReference>
<dbReference type="PROSITE" id="PS50850">
    <property type="entry name" value="MFS"/>
    <property type="match status" value="1"/>
</dbReference>
<feature type="compositionally biased region" description="Polar residues" evidence="6">
    <location>
        <begin position="16"/>
        <end position="26"/>
    </location>
</feature>
<evidence type="ECO:0000256" key="7">
    <source>
        <dbReference type="SAM" id="Phobius"/>
    </source>
</evidence>
<dbReference type="PRINTS" id="PR01036">
    <property type="entry name" value="TCRTETB"/>
</dbReference>
<feature type="transmembrane region" description="Helical" evidence="7">
    <location>
        <begin position="270"/>
        <end position="293"/>
    </location>
</feature>
<sequence length="559" mass="58861">MADTVAPSQGGHAKATHSSTLKDASNDTQTISAAQEPEINYPSGLILVLIFGGLLLSMFLVALDMSIIATAIPRITSEFSSMEDVGWYGSAFFLTLASFQSMWGKAYKYYSLRLVFIGSIALFEVGSLVCALAPNSVALIVGRAIQGAGGAGLTGGCYTIAVFVARPAKLSIIFGLLGSTFSLASVVGPLLGGVFSESVTWRWCFYINLPIGGVAVLTMLLFRTPDHAKNHAKMDLKETIINFDLPGLFLLLSSLICFFLALQWGGVSRAWSSGTIIALLVLWIVLTCAWLSIEWFQGDKALVAPRILRKRSIAACCAFIFFLNAANFSLIYNLPIYFQAIAGDNPLISGVKVIPTILSTSLSTVVSSSLIGKVNHYQSFLLIGSILVTLGSGLIYIFGFDTGLGPVIGYQILYGVGTGLSVQIPVIVAGATSAAADQAVTLSTVLFFQFVSAAYGVGSTDAILNNIILNNAPGYMGGKDGHDVLSVGTGGLEAAFEGDLLRGARRAYLDGLHASWALAIALFGVTFLCALGATGVGRLSSKNTSHEKSSQEEAAVVSS</sequence>
<feature type="transmembrane region" description="Helical" evidence="7">
    <location>
        <begin position="200"/>
        <end position="222"/>
    </location>
</feature>
<feature type="transmembrane region" description="Helical" evidence="7">
    <location>
        <begin position="313"/>
        <end position="333"/>
    </location>
</feature>
<dbReference type="EMBL" id="JAWRVE010000064">
    <property type="protein sequence ID" value="KAL1865037.1"/>
    <property type="molecule type" value="Genomic_DNA"/>
</dbReference>
<evidence type="ECO:0000313" key="10">
    <source>
        <dbReference type="Proteomes" id="UP001583177"/>
    </source>
</evidence>
<dbReference type="PANTHER" id="PTHR23501:SF177">
    <property type="entry name" value="MAJOR FACILITATOR SUPERFAMILY (MFS) PROFILE DOMAIN-CONTAINING PROTEIN-RELATED"/>
    <property type="match status" value="1"/>
</dbReference>
<feature type="domain" description="Major facilitator superfamily (MFS) profile" evidence="8">
    <location>
        <begin position="50"/>
        <end position="544"/>
    </location>
</feature>
<feature type="transmembrane region" description="Helical" evidence="7">
    <location>
        <begin position="45"/>
        <end position="73"/>
    </location>
</feature>
<evidence type="ECO:0000256" key="4">
    <source>
        <dbReference type="ARBA" id="ARBA00022989"/>
    </source>
</evidence>
<reference evidence="9 10" key="1">
    <citation type="journal article" date="2024" name="IMA Fungus">
        <title>IMA Genome - F19 : A genome assembly and annotation guide to empower mycologists, including annotated draft genome sequences of Ceratocystis pirilliformis, Diaporthe australafricana, Fusarium ophioides, Paecilomyces lecythidis, and Sporothrix stenoceras.</title>
        <authorList>
            <person name="Aylward J."/>
            <person name="Wilson A.M."/>
            <person name="Visagie C.M."/>
            <person name="Spraker J."/>
            <person name="Barnes I."/>
            <person name="Buitendag C."/>
            <person name="Ceriani C."/>
            <person name="Del Mar Angel L."/>
            <person name="du Plessis D."/>
            <person name="Fuchs T."/>
            <person name="Gasser K."/>
            <person name="Kramer D."/>
            <person name="Li W."/>
            <person name="Munsamy K."/>
            <person name="Piso A."/>
            <person name="Price J.L."/>
            <person name="Sonnekus B."/>
            <person name="Thomas C."/>
            <person name="van der Nest A."/>
            <person name="van Dijk A."/>
            <person name="van Heerden A."/>
            <person name="van Vuuren N."/>
            <person name="Yilmaz N."/>
            <person name="Duong T.A."/>
            <person name="van der Merwe N.A."/>
            <person name="Wingfield M.J."/>
            <person name="Wingfield B.D."/>
        </authorList>
    </citation>
    <scope>NUCLEOTIDE SEQUENCE [LARGE SCALE GENOMIC DNA]</scope>
    <source>
        <strain evidence="9 10">CMW 18300</strain>
    </source>
</reference>
<feature type="transmembrane region" description="Helical" evidence="7">
    <location>
        <begin position="85"/>
        <end position="102"/>
    </location>
</feature>
<dbReference type="InterPro" id="IPR020846">
    <property type="entry name" value="MFS_dom"/>
</dbReference>
<keyword evidence="10" id="KW-1185">Reference proteome</keyword>
<keyword evidence="3 7" id="KW-0812">Transmembrane</keyword>
<dbReference type="InterPro" id="IPR036259">
    <property type="entry name" value="MFS_trans_sf"/>
</dbReference>
<proteinExistence type="predicted"/>
<dbReference type="Gene3D" id="1.20.1720.10">
    <property type="entry name" value="Multidrug resistance protein D"/>
    <property type="match status" value="1"/>
</dbReference>
<organism evidence="9 10">
    <name type="scientific">Diaporthe australafricana</name>
    <dbReference type="NCBI Taxonomy" id="127596"/>
    <lineage>
        <taxon>Eukaryota</taxon>
        <taxon>Fungi</taxon>
        <taxon>Dikarya</taxon>
        <taxon>Ascomycota</taxon>
        <taxon>Pezizomycotina</taxon>
        <taxon>Sordariomycetes</taxon>
        <taxon>Sordariomycetidae</taxon>
        <taxon>Diaporthales</taxon>
        <taxon>Diaporthaceae</taxon>
        <taxon>Diaporthe</taxon>
    </lineage>
</organism>
<evidence type="ECO:0000256" key="1">
    <source>
        <dbReference type="ARBA" id="ARBA00004141"/>
    </source>
</evidence>
<dbReference type="PANTHER" id="PTHR23501">
    <property type="entry name" value="MAJOR FACILITATOR SUPERFAMILY"/>
    <property type="match status" value="1"/>
</dbReference>
<feature type="region of interest" description="Disordered" evidence="6">
    <location>
        <begin position="1"/>
        <end position="26"/>
    </location>
</feature>
<dbReference type="SUPFAM" id="SSF103473">
    <property type="entry name" value="MFS general substrate transporter"/>
    <property type="match status" value="1"/>
</dbReference>
<evidence type="ECO:0000256" key="3">
    <source>
        <dbReference type="ARBA" id="ARBA00022692"/>
    </source>
</evidence>
<dbReference type="InterPro" id="IPR011701">
    <property type="entry name" value="MFS"/>
</dbReference>
<comment type="subcellular location">
    <subcellularLocation>
        <location evidence="1">Membrane</location>
        <topology evidence="1">Multi-pass membrane protein</topology>
    </subcellularLocation>
</comment>
<feature type="region of interest" description="Disordered" evidence="6">
    <location>
        <begin position="539"/>
        <end position="559"/>
    </location>
</feature>
<comment type="caution">
    <text evidence="9">The sequence shown here is derived from an EMBL/GenBank/DDBJ whole genome shotgun (WGS) entry which is preliminary data.</text>
</comment>
<gene>
    <name evidence="9" type="ORF">Daus18300_007384</name>
</gene>
<feature type="transmembrane region" description="Helical" evidence="7">
    <location>
        <begin position="140"/>
        <end position="165"/>
    </location>
</feature>
<keyword evidence="2" id="KW-0813">Transport</keyword>
<feature type="transmembrane region" description="Helical" evidence="7">
    <location>
        <begin position="353"/>
        <end position="372"/>
    </location>
</feature>
<feature type="transmembrane region" description="Helical" evidence="7">
    <location>
        <begin position="412"/>
        <end position="432"/>
    </location>
</feature>
<dbReference type="CDD" id="cd17502">
    <property type="entry name" value="MFS_Azr1_MDR_like"/>
    <property type="match status" value="1"/>
</dbReference>
<accession>A0ABR3WN19</accession>
<protein>
    <recommendedName>
        <fullName evidence="8">Major facilitator superfamily (MFS) profile domain-containing protein</fullName>
    </recommendedName>
</protein>
<dbReference type="Proteomes" id="UP001583177">
    <property type="component" value="Unassembled WGS sequence"/>
</dbReference>